<gene>
    <name evidence="1" type="ORF">Harvfovirus26_2</name>
</gene>
<dbReference type="EMBL" id="MK072268">
    <property type="protein sequence ID" value="AYV81294.1"/>
    <property type="molecule type" value="Genomic_DNA"/>
</dbReference>
<protein>
    <submittedName>
        <fullName evidence="1">Uncharacterized protein</fullName>
    </submittedName>
</protein>
<sequence>MSSAAARRRGRRRVRYGNERFGQLLLEPLNSLKREEGKVQAEVRRRQKMVDYQRSMEMFQWEVACWRYNRLISEEATQVLTMIKGKLFRSHSWVIFQVSIFGDLITFAINIPIEMTYFGGRAYFPGDMSRDETMYRKFVKFHGPRCRSEDHYKCRLVPNTFLDCVSVIDFEYREETLAVHFGTNVATLTFVPVQLTGVEPIKHLDENKMNLDANIFSERVSEIRRMYNDMLSRVFTKEPFVPLVVVHLMIDYLVITGKN</sequence>
<proteinExistence type="predicted"/>
<organism evidence="1">
    <name type="scientific">Harvfovirus sp</name>
    <dbReference type="NCBI Taxonomy" id="2487768"/>
    <lineage>
        <taxon>Viruses</taxon>
        <taxon>Varidnaviria</taxon>
        <taxon>Bamfordvirae</taxon>
        <taxon>Nucleocytoviricota</taxon>
        <taxon>Megaviricetes</taxon>
        <taxon>Imitervirales</taxon>
        <taxon>Mimiviridae</taxon>
        <taxon>Klosneuvirinae</taxon>
    </lineage>
</organism>
<name>A0A3G5A488_9VIRU</name>
<accession>A0A3G5A488</accession>
<reference evidence="1" key="1">
    <citation type="submission" date="2018-10" db="EMBL/GenBank/DDBJ databases">
        <title>Hidden diversity of soil giant viruses.</title>
        <authorList>
            <person name="Schulz F."/>
            <person name="Alteio L."/>
            <person name="Goudeau D."/>
            <person name="Ryan E.M."/>
            <person name="Malmstrom R.R."/>
            <person name="Blanchard J."/>
            <person name="Woyke T."/>
        </authorList>
    </citation>
    <scope>NUCLEOTIDE SEQUENCE</scope>
    <source>
        <strain evidence="1">HAV1</strain>
    </source>
</reference>
<evidence type="ECO:0000313" key="1">
    <source>
        <dbReference type="EMBL" id="AYV81294.1"/>
    </source>
</evidence>